<accession>A0A3B6MST2</accession>
<dbReference type="EnsemblPlants" id="TraesCS5D02G247100.1">
    <property type="protein sequence ID" value="TraesCS5D02G247100.1"/>
    <property type="gene ID" value="TraesCS5D02G247100"/>
</dbReference>
<name>A0A3B6MST2_WHEAT</name>
<dbReference type="Gramene" id="TraesPARA_EIv1.0_1821870.2">
    <property type="protein sequence ID" value="TraesPARA_EIv1.0_1821870.2.CDS"/>
    <property type="gene ID" value="TraesPARA_EIv1.0_1821870"/>
</dbReference>
<evidence type="ECO:0000313" key="6">
    <source>
        <dbReference type="Proteomes" id="UP000019116"/>
    </source>
</evidence>
<dbReference type="Gramene" id="TraesCS5D02G247100.1">
    <property type="protein sequence ID" value="TraesCS5D02G247100.1"/>
    <property type="gene ID" value="TraesCS5D02G247100"/>
</dbReference>
<reference evidence="5" key="2">
    <citation type="submission" date="2018-10" db="UniProtKB">
        <authorList>
            <consortium name="EnsemblPlants"/>
        </authorList>
    </citation>
    <scope>IDENTIFICATION</scope>
</reference>
<reference evidence="5" key="1">
    <citation type="submission" date="2018-08" db="EMBL/GenBank/DDBJ databases">
        <authorList>
            <person name="Rossello M."/>
        </authorList>
    </citation>
    <scope>NUCLEOTIDE SEQUENCE [LARGE SCALE GENOMIC DNA]</scope>
    <source>
        <strain evidence="5">cv. Chinese Spring</strain>
    </source>
</reference>
<evidence type="ECO:0000256" key="3">
    <source>
        <dbReference type="SAM" id="Phobius"/>
    </source>
</evidence>
<organism evidence="5">
    <name type="scientific">Triticum aestivum</name>
    <name type="common">Wheat</name>
    <dbReference type="NCBI Taxonomy" id="4565"/>
    <lineage>
        <taxon>Eukaryota</taxon>
        <taxon>Viridiplantae</taxon>
        <taxon>Streptophyta</taxon>
        <taxon>Embryophyta</taxon>
        <taxon>Tracheophyta</taxon>
        <taxon>Spermatophyta</taxon>
        <taxon>Magnoliopsida</taxon>
        <taxon>Liliopsida</taxon>
        <taxon>Poales</taxon>
        <taxon>Poaceae</taxon>
        <taxon>BOP clade</taxon>
        <taxon>Pooideae</taxon>
        <taxon>Triticodae</taxon>
        <taxon>Triticeae</taxon>
        <taxon>Triticinae</taxon>
        <taxon>Triticum</taxon>
    </lineage>
</organism>
<evidence type="ECO:0000256" key="2">
    <source>
        <dbReference type="ARBA" id="ARBA00023013"/>
    </source>
</evidence>
<dbReference type="InterPro" id="IPR044275">
    <property type="entry name" value="KRP"/>
</dbReference>
<dbReference type="Proteomes" id="UP000019116">
    <property type="component" value="Chromosome 5D"/>
</dbReference>
<keyword evidence="3" id="KW-1133">Transmembrane helix</keyword>
<dbReference type="Gene3D" id="4.10.365.10">
    <property type="entry name" value="p27"/>
    <property type="match status" value="1"/>
</dbReference>
<dbReference type="InterPro" id="IPR044898">
    <property type="entry name" value="CDI_dom_sf"/>
</dbReference>
<evidence type="ECO:0000313" key="5">
    <source>
        <dbReference type="EnsemblPlants" id="TraesCS5D02G247100.1"/>
    </source>
</evidence>
<dbReference type="AlphaFoldDB" id="A0A3B6MST2"/>
<dbReference type="OrthoDB" id="9940972at2759"/>
<dbReference type="Gramene" id="TraesKAR5D01G0256040.1">
    <property type="protein sequence ID" value="cds.TraesKAR5D01G0256040.1"/>
    <property type="gene ID" value="TraesKAR5D01G0256040"/>
</dbReference>
<dbReference type="Gramene" id="TraesWEE_scaffold_034603_01G000100.1">
    <property type="protein sequence ID" value="TraesWEE_scaffold_034603_01G000100.1"/>
    <property type="gene ID" value="TraesWEE_scaffold_034603_01G000100"/>
</dbReference>
<sequence length="131" mass="13914">MAATAAATVTATAAASSCSKGESVGIAAPADLSVSSSPSPCLPSFLLSSRQTIRSRAAAYGVLLLTPWLLFVVVRRTKKAKKGRSPPAEEMEAFFAAAEGDVARRFAAKYNYDVVTDAPMDGRYEWVRVRP</sequence>
<dbReference type="InterPro" id="IPR003175">
    <property type="entry name" value="CDI_dom"/>
</dbReference>
<dbReference type="GO" id="GO:0045740">
    <property type="term" value="P:positive regulation of DNA replication"/>
    <property type="evidence" value="ECO:0000318"/>
    <property type="project" value="GO_Central"/>
</dbReference>
<evidence type="ECO:0000259" key="4">
    <source>
        <dbReference type="Pfam" id="PF02234"/>
    </source>
</evidence>
<dbReference type="Gramene" id="TraesCS5D03G0570300.1">
    <property type="protein sequence ID" value="TraesCS5D03G0570300.1.CDS"/>
    <property type="gene ID" value="TraesCS5D03G0570300"/>
</dbReference>
<keyword evidence="2" id="KW-0649">Protein kinase inhibitor</keyword>
<proteinExistence type="inferred from homology"/>
<comment type="similarity">
    <text evidence="1">Belongs to the CDI family. ICK/KRP subfamily.</text>
</comment>
<protein>
    <recommendedName>
        <fullName evidence="4">Cyclin-dependent kinase inhibitor domain-containing protein</fullName>
    </recommendedName>
</protein>
<dbReference type="PANTHER" id="PTHR46776">
    <property type="entry name" value="CYCLIN-DEPENDENT KINASE INHIBITOR 4-RELATED"/>
    <property type="match status" value="1"/>
</dbReference>
<dbReference type="GO" id="GO:0005634">
    <property type="term" value="C:nucleus"/>
    <property type="evidence" value="ECO:0000318"/>
    <property type="project" value="GO_Central"/>
</dbReference>
<feature type="domain" description="Cyclin-dependent kinase inhibitor" evidence="4">
    <location>
        <begin position="86"/>
        <end position="129"/>
    </location>
</feature>
<dbReference type="Gramene" id="TraesCAD_scaffold_013626_01G000400.1">
    <property type="protein sequence ID" value="TraesCAD_scaffold_013626_01G000400.1"/>
    <property type="gene ID" value="TraesCAD_scaffold_013626_01G000400"/>
</dbReference>
<dbReference type="Gramene" id="TraesCLE_scaffold_013435_01G000200.1">
    <property type="protein sequence ID" value="TraesCLE_scaffold_013435_01G000200.1"/>
    <property type="gene ID" value="TraesCLE_scaffold_013435_01G000200"/>
</dbReference>
<evidence type="ECO:0000256" key="1">
    <source>
        <dbReference type="ARBA" id="ARBA00010274"/>
    </source>
</evidence>
<keyword evidence="3" id="KW-0472">Membrane</keyword>
<dbReference type="GO" id="GO:0051726">
    <property type="term" value="P:regulation of cell cycle"/>
    <property type="evidence" value="ECO:0007669"/>
    <property type="project" value="InterPro"/>
</dbReference>
<dbReference type="Gramene" id="TraesJUL5D03G03157320.2">
    <property type="protein sequence ID" value="TraesJUL5D03G03157320.2"/>
    <property type="gene ID" value="TraesJUL5D03G03157320"/>
</dbReference>
<dbReference type="Gramene" id="TraesROB_scaffold_036775_01G000100.1">
    <property type="protein sequence ID" value="TraesROB_scaffold_036775_01G000100.1"/>
    <property type="gene ID" value="TraesROB_scaffold_036775_01G000100"/>
</dbReference>
<dbReference type="GO" id="GO:0004861">
    <property type="term" value="F:cyclin-dependent protein serine/threonine kinase inhibitor activity"/>
    <property type="evidence" value="ECO:0000318"/>
    <property type="project" value="GO_Central"/>
</dbReference>
<dbReference type="Pfam" id="PF02234">
    <property type="entry name" value="CDI"/>
    <property type="match status" value="1"/>
</dbReference>
<keyword evidence="3" id="KW-0812">Transmembrane</keyword>
<gene>
    <name evidence="5" type="primary">LOC123124908</name>
</gene>
<feature type="transmembrane region" description="Helical" evidence="3">
    <location>
        <begin position="57"/>
        <end position="74"/>
    </location>
</feature>
<keyword evidence="6" id="KW-1185">Reference proteome</keyword>